<protein>
    <submittedName>
        <fullName evidence="2">Jg303 protein</fullName>
    </submittedName>
</protein>
<dbReference type="EMBL" id="CAKXAJ010018539">
    <property type="protein sequence ID" value="CAH2217781.1"/>
    <property type="molecule type" value="Genomic_DNA"/>
</dbReference>
<dbReference type="InterPro" id="IPR021967">
    <property type="entry name" value="Nup98_C"/>
</dbReference>
<comment type="caution">
    <text evidence="2">The sequence shown here is derived from an EMBL/GenBank/DDBJ whole genome shotgun (WGS) entry which is preliminary data.</text>
</comment>
<dbReference type="Gene3D" id="1.25.40.690">
    <property type="match status" value="1"/>
</dbReference>
<dbReference type="Pfam" id="PF12110">
    <property type="entry name" value="Nup96"/>
    <property type="match status" value="1"/>
</dbReference>
<sequence length="321" mass="35708">ETLSRQLASLLELSTVSDADPNRPNVCPRLVVRQSPQDRRELLKRLLNDASKAREYSSNFGVSRNYCLQVWKLCEALWGADLDNDGVPGTDIQSKVHRHKCLLQWLKEAVADVTDKELSETRQGEPEDELDGHSARVWTLLLGGRVLEACKLSKDCGDLNMATLIAQATGDPAFKSLIARQLNTWQECGADTLIADSRRATLHLVAGLRPSSHLETLDWIRALRATARYLCPQIPTLEQIVRTYESYFSSSEDVDLSSLPEDEMGMSFPTPPYDDVYTLTTSVSASLLNPTASVMFIILIIISTYNRPETGNGSPPTMRRG</sequence>
<dbReference type="Proteomes" id="UP000838756">
    <property type="component" value="Unassembled WGS sequence"/>
</dbReference>
<evidence type="ECO:0000313" key="2">
    <source>
        <dbReference type="EMBL" id="CAH2217781.1"/>
    </source>
</evidence>
<evidence type="ECO:0000259" key="1">
    <source>
        <dbReference type="Pfam" id="PF12110"/>
    </source>
</evidence>
<dbReference type="AlphaFoldDB" id="A0A8S4QU81"/>
<feature type="non-terminal residue" evidence="2">
    <location>
        <position position="321"/>
    </location>
</feature>
<evidence type="ECO:0000313" key="3">
    <source>
        <dbReference type="Proteomes" id="UP000838756"/>
    </source>
</evidence>
<dbReference type="OrthoDB" id="3797628at2759"/>
<gene>
    <name evidence="2" type="primary">jg303</name>
    <name evidence="2" type="ORF">PAEG_LOCUS5663</name>
</gene>
<reference evidence="2" key="1">
    <citation type="submission" date="2022-03" db="EMBL/GenBank/DDBJ databases">
        <authorList>
            <person name="Lindestad O."/>
        </authorList>
    </citation>
    <scope>NUCLEOTIDE SEQUENCE</scope>
</reference>
<proteinExistence type="predicted"/>
<accession>A0A8S4QU81</accession>
<keyword evidence="3" id="KW-1185">Reference proteome</keyword>
<organism evidence="2 3">
    <name type="scientific">Pararge aegeria aegeria</name>
    <dbReference type="NCBI Taxonomy" id="348720"/>
    <lineage>
        <taxon>Eukaryota</taxon>
        <taxon>Metazoa</taxon>
        <taxon>Ecdysozoa</taxon>
        <taxon>Arthropoda</taxon>
        <taxon>Hexapoda</taxon>
        <taxon>Insecta</taxon>
        <taxon>Pterygota</taxon>
        <taxon>Neoptera</taxon>
        <taxon>Endopterygota</taxon>
        <taxon>Lepidoptera</taxon>
        <taxon>Glossata</taxon>
        <taxon>Ditrysia</taxon>
        <taxon>Papilionoidea</taxon>
        <taxon>Nymphalidae</taxon>
        <taxon>Satyrinae</taxon>
        <taxon>Satyrini</taxon>
        <taxon>Parargina</taxon>
        <taxon>Pararge</taxon>
    </lineage>
</organism>
<feature type="domain" description="Nuclear pore complex protein NUP96 C-terminal" evidence="1">
    <location>
        <begin position="136"/>
        <end position="286"/>
    </location>
</feature>
<name>A0A8S4QU81_9NEOP</name>